<dbReference type="EMBL" id="LXQA011123934">
    <property type="protein sequence ID" value="MCI85792.1"/>
    <property type="molecule type" value="Genomic_DNA"/>
</dbReference>
<dbReference type="Proteomes" id="UP000265520">
    <property type="component" value="Unassembled WGS sequence"/>
</dbReference>
<proteinExistence type="predicted"/>
<protein>
    <submittedName>
        <fullName evidence="1">Uncharacterized protein</fullName>
    </submittedName>
</protein>
<evidence type="ECO:0000313" key="2">
    <source>
        <dbReference type="Proteomes" id="UP000265520"/>
    </source>
</evidence>
<keyword evidence="2" id="KW-1185">Reference proteome</keyword>
<accession>A0A392VE82</accession>
<dbReference type="AlphaFoldDB" id="A0A392VE82"/>
<feature type="non-terminal residue" evidence="1">
    <location>
        <position position="1"/>
    </location>
</feature>
<organism evidence="1 2">
    <name type="scientific">Trifolium medium</name>
    <dbReference type="NCBI Taxonomy" id="97028"/>
    <lineage>
        <taxon>Eukaryota</taxon>
        <taxon>Viridiplantae</taxon>
        <taxon>Streptophyta</taxon>
        <taxon>Embryophyta</taxon>
        <taxon>Tracheophyta</taxon>
        <taxon>Spermatophyta</taxon>
        <taxon>Magnoliopsida</taxon>
        <taxon>eudicotyledons</taxon>
        <taxon>Gunneridae</taxon>
        <taxon>Pentapetalae</taxon>
        <taxon>rosids</taxon>
        <taxon>fabids</taxon>
        <taxon>Fabales</taxon>
        <taxon>Fabaceae</taxon>
        <taxon>Papilionoideae</taxon>
        <taxon>50 kb inversion clade</taxon>
        <taxon>NPAAA clade</taxon>
        <taxon>Hologalegina</taxon>
        <taxon>IRL clade</taxon>
        <taxon>Trifolieae</taxon>
        <taxon>Trifolium</taxon>
    </lineage>
</organism>
<sequence length="53" mass="6097">FVDLFDQFGVVGMRLRLRARYRDSSGRGCSSFKVRFADFALHMRVWLVAAVGE</sequence>
<comment type="caution">
    <text evidence="1">The sequence shown here is derived from an EMBL/GenBank/DDBJ whole genome shotgun (WGS) entry which is preliminary data.</text>
</comment>
<evidence type="ECO:0000313" key="1">
    <source>
        <dbReference type="EMBL" id="MCI85792.1"/>
    </source>
</evidence>
<reference evidence="1 2" key="1">
    <citation type="journal article" date="2018" name="Front. Plant Sci.">
        <title>Red Clover (Trifolium pratense) and Zigzag Clover (T. medium) - A Picture of Genomic Similarities and Differences.</title>
        <authorList>
            <person name="Dluhosova J."/>
            <person name="Istvanek J."/>
            <person name="Nedelnik J."/>
            <person name="Repkova J."/>
        </authorList>
    </citation>
    <scope>NUCLEOTIDE SEQUENCE [LARGE SCALE GENOMIC DNA]</scope>
    <source>
        <strain evidence="2">cv. 10/8</strain>
        <tissue evidence="1">Leaf</tissue>
    </source>
</reference>
<name>A0A392VE82_9FABA</name>